<dbReference type="EMBL" id="CP158374">
    <property type="protein sequence ID" value="XBX83017.1"/>
    <property type="molecule type" value="Genomic_DNA"/>
</dbReference>
<dbReference type="Pfam" id="PF00892">
    <property type="entry name" value="EamA"/>
    <property type="match status" value="2"/>
</dbReference>
<dbReference type="SUPFAM" id="SSF103481">
    <property type="entry name" value="Multidrug resistance efflux transporter EmrE"/>
    <property type="match status" value="2"/>
</dbReference>
<dbReference type="InterPro" id="IPR050638">
    <property type="entry name" value="AA-Vitamin_Transporters"/>
</dbReference>
<keyword evidence="5 7" id="KW-0472">Membrane</keyword>
<evidence type="ECO:0000259" key="9">
    <source>
        <dbReference type="Pfam" id="PF00892"/>
    </source>
</evidence>
<proteinExistence type="inferred from homology"/>
<evidence type="ECO:0000256" key="1">
    <source>
        <dbReference type="ARBA" id="ARBA00004141"/>
    </source>
</evidence>
<feature type="transmembrane region" description="Helical" evidence="7">
    <location>
        <begin position="280"/>
        <end position="300"/>
    </location>
</feature>
<organism evidence="10">
    <name type="scientific">Agromyces sp. G08B096</name>
    <dbReference type="NCBI Taxonomy" id="3156399"/>
    <lineage>
        <taxon>Bacteria</taxon>
        <taxon>Bacillati</taxon>
        <taxon>Actinomycetota</taxon>
        <taxon>Actinomycetes</taxon>
        <taxon>Micrococcales</taxon>
        <taxon>Microbacteriaceae</taxon>
        <taxon>Agromyces</taxon>
    </lineage>
</organism>
<evidence type="ECO:0000256" key="3">
    <source>
        <dbReference type="ARBA" id="ARBA00022692"/>
    </source>
</evidence>
<feature type="domain" description="EamA" evidence="9">
    <location>
        <begin position="164"/>
        <end position="296"/>
    </location>
</feature>
<comment type="subcellular location">
    <subcellularLocation>
        <location evidence="1">Membrane</location>
        <topology evidence="1">Multi-pass membrane protein</topology>
    </subcellularLocation>
</comment>
<reference evidence="10" key="1">
    <citation type="submission" date="2024-05" db="EMBL/GenBank/DDBJ databases">
        <authorList>
            <person name="Yu L."/>
        </authorList>
    </citation>
    <scope>NUCLEOTIDE SEQUENCE</scope>
    <source>
        <strain evidence="10">G08B096</strain>
    </source>
</reference>
<feature type="compositionally biased region" description="Low complexity" evidence="6">
    <location>
        <begin position="318"/>
        <end position="350"/>
    </location>
</feature>
<feature type="transmembrane region" description="Helical" evidence="7">
    <location>
        <begin position="134"/>
        <end position="151"/>
    </location>
</feature>
<keyword evidence="4 7" id="KW-1133">Transmembrane helix</keyword>
<evidence type="ECO:0000256" key="7">
    <source>
        <dbReference type="SAM" id="Phobius"/>
    </source>
</evidence>
<dbReference type="RefSeq" id="WP_350349033.1">
    <property type="nucleotide sequence ID" value="NZ_CP158374.1"/>
</dbReference>
<feature type="chain" id="PRO_5043851579" evidence="8">
    <location>
        <begin position="23"/>
        <end position="350"/>
    </location>
</feature>
<dbReference type="InterPro" id="IPR000620">
    <property type="entry name" value="EamA_dom"/>
</dbReference>
<protein>
    <submittedName>
        <fullName evidence="10">EamA family transporter</fullName>
    </submittedName>
</protein>
<feature type="transmembrane region" description="Helical" evidence="7">
    <location>
        <begin position="255"/>
        <end position="274"/>
    </location>
</feature>
<dbReference type="GO" id="GO:0016020">
    <property type="term" value="C:membrane"/>
    <property type="evidence" value="ECO:0007669"/>
    <property type="project" value="UniProtKB-SubCell"/>
</dbReference>
<gene>
    <name evidence="10" type="ORF">ABIQ69_03570</name>
</gene>
<sequence length="350" mass="33910">MRFVLAVLLASVCFGTTGTAQALGPDADPLSIGAARLVIGGGALALIAGLQLVAGRRRRADGTPAAPSPGGVRRIPTWLVVAVGGAGVVAYQPAFFAGTAANGVAVGTVVALGSAPVLTGALDWALSRRFPGPRWLVATAIATAGVLILALATDGVGAPADPLGLAASVGAGASYAVYTIAAKTLIDRGWSSTGSVGALFGVAAVASAPVLAMTDASWLGTGPGIAMALWLGLVTTTLAYVLFGAGLRGLAPATVSTLTLAEPLTAGLLGVLLLGEQLPVAAWVGLAVLAAGIAVLAAGAPRRAVSAPSSGEPPVPGPVVSAVSAEPDSVGAWTSSSSPVSGSTPPRGSR</sequence>
<feature type="transmembrane region" description="Helical" evidence="7">
    <location>
        <begin position="75"/>
        <end position="94"/>
    </location>
</feature>
<name>A0AAU7W988_9MICO</name>
<evidence type="ECO:0000313" key="10">
    <source>
        <dbReference type="EMBL" id="XBX83017.1"/>
    </source>
</evidence>
<evidence type="ECO:0000256" key="4">
    <source>
        <dbReference type="ARBA" id="ARBA00022989"/>
    </source>
</evidence>
<evidence type="ECO:0000256" key="8">
    <source>
        <dbReference type="SAM" id="SignalP"/>
    </source>
</evidence>
<dbReference type="AlphaFoldDB" id="A0AAU7W988"/>
<dbReference type="PANTHER" id="PTHR32322">
    <property type="entry name" value="INNER MEMBRANE TRANSPORTER"/>
    <property type="match status" value="1"/>
</dbReference>
<feature type="transmembrane region" description="Helical" evidence="7">
    <location>
        <begin position="32"/>
        <end position="54"/>
    </location>
</feature>
<comment type="similarity">
    <text evidence="2">Belongs to the EamA transporter family.</text>
</comment>
<keyword evidence="3 7" id="KW-0812">Transmembrane</keyword>
<feature type="domain" description="EamA" evidence="9">
    <location>
        <begin position="4"/>
        <end position="150"/>
    </location>
</feature>
<keyword evidence="8" id="KW-0732">Signal</keyword>
<evidence type="ECO:0000256" key="5">
    <source>
        <dbReference type="ARBA" id="ARBA00023136"/>
    </source>
</evidence>
<accession>A0AAU7W988</accession>
<feature type="signal peptide" evidence="8">
    <location>
        <begin position="1"/>
        <end position="22"/>
    </location>
</feature>
<feature type="region of interest" description="Disordered" evidence="6">
    <location>
        <begin position="305"/>
        <end position="350"/>
    </location>
</feature>
<feature type="transmembrane region" description="Helical" evidence="7">
    <location>
        <begin position="163"/>
        <end position="181"/>
    </location>
</feature>
<dbReference type="InterPro" id="IPR037185">
    <property type="entry name" value="EmrE-like"/>
</dbReference>
<evidence type="ECO:0000256" key="2">
    <source>
        <dbReference type="ARBA" id="ARBA00007362"/>
    </source>
</evidence>
<evidence type="ECO:0000256" key="6">
    <source>
        <dbReference type="SAM" id="MobiDB-lite"/>
    </source>
</evidence>
<feature type="transmembrane region" description="Helical" evidence="7">
    <location>
        <begin position="193"/>
        <end position="212"/>
    </location>
</feature>
<dbReference type="PANTHER" id="PTHR32322:SF2">
    <property type="entry name" value="EAMA DOMAIN-CONTAINING PROTEIN"/>
    <property type="match status" value="1"/>
</dbReference>
<feature type="transmembrane region" description="Helical" evidence="7">
    <location>
        <begin position="100"/>
        <end position="122"/>
    </location>
</feature>
<feature type="transmembrane region" description="Helical" evidence="7">
    <location>
        <begin position="224"/>
        <end position="243"/>
    </location>
</feature>